<keyword evidence="3" id="KW-1003">Cell membrane</keyword>
<evidence type="ECO:0000256" key="1">
    <source>
        <dbReference type="ARBA" id="ARBA00004651"/>
    </source>
</evidence>
<comment type="subcellular location">
    <subcellularLocation>
        <location evidence="1">Cell membrane</location>
        <topology evidence="1">Multi-pass membrane protein</topology>
    </subcellularLocation>
</comment>
<comment type="caution">
    <text evidence="9">The sequence shown here is derived from an EMBL/GenBank/DDBJ whole genome shotgun (WGS) entry which is preliminary data.</text>
</comment>
<keyword evidence="4 7" id="KW-0812">Transmembrane</keyword>
<dbReference type="PANTHER" id="PTHR43045:SF1">
    <property type="entry name" value="SHIKIMATE TRANSPORTER"/>
    <property type="match status" value="1"/>
</dbReference>
<dbReference type="GO" id="GO:0022857">
    <property type="term" value="F:transmembrane transporter activity"/>
    <property type="evidence" value="ECO:0007669"/>
    <property type="project" value="InterPro"/>
</dbReference>
<evidence type="ECO:0000313" key="10">
    <source>
        <dbReference type="Proteomes" id="UP000584374"/>
    </source>
</evidence>
<evidence type="ECO:0000256" key="4">
    <source>
        <dbReference type="ARBA" id="ARBA00022692"/>
    </source>
</evidence>
<protein>
    <submittedName>
        <fullName evidence="9">MFS family permease</fullName>
    </submittedName>
</protein>
<name>A0A840QK77_9PSEU</name>
<gene>
    <name evidence="9" type="ORF">BJ970_007264</name>
</gene>
<dbReference type="EMBL" id="JACHIW010000002">
    <property type="protein sequence ID" value="MBB5159665.1"/>
    <property type="molecule type" value="Genomic_DNA"/>
</dbReference>
<proteinExistence type="predicted"/>
<dbReference type="SUPFAM" id="SSF103473">
    <property type="entry name" value="MFS general substrate transporter"/>
    <property type="match status" value="1"/>
</dbReference>
<dbReference type="PANTHER" id="PTHR43045">
    <property type="entry name" value="SHIKIMATE TRANSPORTER"/>
    <property type="match status" value="1"/>
</dbReference>
<dbReference type="GO" id="GO:0005886">
    <property type="term" value="C:plasma membrane"/>
    <property type="evidence" value="ECO:0007669"/>
    <property type="project" value="UniProtKB-SubCell"/>
</dbReference>
<dbReference type="AlphaFoldDB" id="A0A840QK77"/>
<dbReference type="PROSITE" id="PS50850">
    <property type="entry name" value="MFS"/>
    <property type="match status" value="1"/>
</dbReference>
<evidence type="ECO:0000256" key="3">
    <source>
        <dbReference type="ARBA" id="ARBA00022475"/>
    </source>
</evidence>
<keyword evidence="2" id="KW-0813">Transport</keyword>
<reference evidence="9 10" key="1">
    <citation type="submission" date="2020-08" db="EMBL/GenBank/DDBJ databases">
        <title>Sequencing the genomes of 1000 actinobacteria strains.</title>
        <authorList>
            <person name="Klenk H.-P."/>
        </authorList>
    </citation>
    <scope>NUCLEOTIDE SEQUENCE [LARGE SCALE GENOMIC DNA]</scope>
    <source>
        <strain evidence="9 10">DSM 45584</strain>
    </source>
</reference>
<dbReference type="InterPro" id="IPR020846">
    <property type="entry name" value="MFS_dom"/>
</dbReference>
<dbReference type="RefSeq" id="WP_312864617.1">
    <property type="nucleotide sequence ID" value="NZ_JACHIW010000002.1"/>
</dbReference>
<feature type="transmembrane region" description="Helical" evidence="7">
    <location>
        <begin position="20"/>
        <end position="40"/>
    </location>
</feature>
<evidence type="ECO:0000256" key="7">
    <source>
        <dbReference type="SAM" id="Phobius"/>
    </source>
</evidence>
<dbReference type="Gene3D" id="1.20.1250.20">
    <property type="entry name" value="MFS general substrate transporter like domains"/>
    <property type="match status" value="1"/>
</dbReference>
<dbReference type="InterPro" id="IPR036259">
    <property type="entry name" value="MFS_trans_sf"/>
</dbReference>
<evidence type="ECO:0000256" key="6">
    <source>
        <dbReference type="ARBA" id="ARBA00023136"/>
    </source>
</evidence>
<keyword evidence="6 7" id="KW-0472">Membrane</keyword>
<dbReference type="Proteomes" id="UP000584374">
    <property type="component" value="Unassembled WGS sequence"/>
</dbReference>
<evidence type="ECO:0000313" key="9">
    <source>
        <dbReference type="EMBL" id="MBB5159665.1"/>
    </source>
</evidence>
<evidence type="ECO:0000259" key="8">
    <source>
        <dbReference type="PROSITE" id="PS50850"/>
    </source>
</evidence>
<sequence>MFNKVFFPNTDPLTGTLLAFATYVVAFVARPLGGILFGHLGDRYGRKSTLVATVLLMGIRPS</sequence>
<evidence type="ECO:0000256" key="5">
    <source>
        <dbReference type="ARBA" id="ARBA00022989"/>
    </source>
</evidence>
<keyword evidence="10" id="KW-1185">Reference proteome</keyword>
<keyword evidence="5 7" id="KW-1133">Transmembrane helix</keyword>
<evidence type="ECO:0000256" key="2">
    <source>
        <dbReference type="ARBA" id="ARBA00022448"/>
    </source>
</evidence>
<accession>A0A840QK77</accession>
<organism evidence="9 10">
    <name type="scientific">Saccharopolyspora phatthalungensis</name>
    <dbReference type="NCBI Taxonomy" id="664693"/>
    <lineage>
        <taxon>Bacteria</taxon>
        <taxon>Bacillati</taxon>
        <taxon>Actinomycetota</taxon>
        <taxon>Actinomycetes</taxon>
        <taxon>Pseudonocardiales</taxon>
        <taxon>Pseudonocardiaceae</taxon>
        <taxon>Saccharopolyspora</taxon>
    </lineage>
</organism>
<feature type="domain" description="Major facilitator superfamily (MFS) profile" evidence="8">
    <location>
        <begin position="1"/>
        <end position="62"/>
    </location>
</feature>